<dbReference type="STRING" id="56857.A0A200R9I1"/>
<dbReference type="NCBIfam" id="TIGR01640">
    <property type="entry name" value="F_box_assoc_1"/>
    <property type="match status" value="1"/>
</dbReference>
<feature type="domain" description="F-box" evidence="1">
    <location>
        <begin position="17"/>
        <end position="66"/>
    </location>
</feature>
<evidence type="ECO:0000313" key="2">
    <source>
        <dbReference type="EMBL" id="OVA19375.1"/>
    </source>
</evidence>
<keyword evidence="3" id="KW-1185">Reference proteome</keyword>
<accession>A0A200R9I1</accession>
<evidence type="ECO:0000259" key="1">
    <source>
        <dbReference type="PROSITE" id="PS50181"/>
    </source>
</evidence>
<reference evidence="2 3" key="1">
    <citation type="journal article" date="2017" name="Mol. Plant">
        <title>The Genome of Medicinal Plant Macleaya cordata Provides New Insights into Benzylisoquinoline Alkaloids Metabolism.</title>
        <authorList>
            <person name="Liu X."/>
            <person name="Liu Y."/>
            <person name="Huang P."/>
            <person name="Ma Y."/>
            <person name="Qing Z."/>
            <person name="Tang Q."/>
            <person name="Cao H."/>
            <person name="Cheng P."/>
            <person name="Zheng Y."/>
            <person name="Yuan Z."/>
            <person name="Zhou Y."/>
            <person name="Liu J."/>
            <person name="Tang Z."/>
            <person name="Zhuo Y."/>
            <person name="Zhang Y."/>
            <person name="Yu L."/>
            <person name="Huang J."/>
            <person name="Yang P."/>
            <person name="Peng Q."/>
            <person name="Zhang J."/>
            <person name="Jiang W."/>
            <person name="Zhang Z."/>
            <person name="Lin K."/>
            <person name="Ro D.K."/>
            <person name="Chen X."/>
            <person name="Xiong X."/>
            <person name="Shang Y."/>
            <person name="Huang S."/>
            <person name="Zeng J."/>
        </authorList>
    </citation>
    <scope>NUCLEOTIDE SEQUENCE [LARGE SCALE GENOMIC DNA]</scope>
    <source>
        <strain evidence="3">cv. BLH2017</strain>
        <tissue evidence="2">Root</tissue>
    </source>
</reference>
<name>A0A200R9I1_MACCD</name>
<dbReference type="SMART" id="SM00256">
    <property type="entry name" value="FBOX"/>
    <property type="match status" value="1"/>
</dbReference>
<dbReference type="SUPFAM" id="SSF81383">
    <property type="entry name" value="F-box domain"/>
    <property type="match status" value="1"/>
</dbReference>
<dbReference type="Gene3D" id="1.20.1280.50">
    <property type="match status" value="1"/>
</dbReference>
<dbReference type="InParanoid" id="A0A200R9I1"/>
<dbReference type="EMBL" id="MVGT01000191">
    <property type="protein sequence ID" value="OVA19375.1"/>
    <property type="molecule type" value="Genomic_DNA"/>
</dbReference>
<dbReference type="Pfam" id="PF12937">
    <property type="entry name" value="F-box-like"/>
    <property type="match status" value="1"/>
</dbReference>
<dbReference type="PANTHER" id="PTHR31672:SF13">
    <property type="entry name" value="F-BOX PROTEIN CPR30-LIKE"/>
    <property type="match status" value="1"/>
</dbReference>
<dbReference type="OrthoDB" id="1145590at2759"/>
<proteinExistence type="predicted"/>
<sequence length="452" mass="52939">MDKRRKRLKAESKHNIRSIENLLPDEIIIDIFSRLPFKSVLECRRVCKTWRTLIYNPSFARLYLRRSRPQLLQLNDDDKHNYNDNLDSNINGAGIKLGLGLLFLIRLSDKDKGNVRMYYGEYDNDNIDEQYFSYKTLKKINHPPINKPIGYVMVGSCNGLICFSVHQYPIFDPIYICNPITREYVLLPTLEKGCEHWKCHMVSGFGFEPSSNEYKVVRINYHYDQSFGRVEVYTLGSGNGWRDKGKISWSLSTLDHEYEYPPPSPGIFSNGSLYWLNKEMMIVAFDLADEEFCIVTPPPCFLPAGYDKSKHCFQLQELGGSLCVVHQERGERVDIWSLKKTKNTTSNKMNEKEENGQAWTWNRELSITWEGQHENEYEPFAFTKSGEVLLWYNHRILARYDPKTSTLKKLVEDEDIMDLRFFKGILHMNSFVSLKAIGEKCKTRRRYLCKDE</sequence>
<dbReference type="CDD" id="cd22157">
    <property type="entry name" value="F-box_AtFBW1-like"/>
    <property type="match status" value="1"/>
</dbReference>
<dbReference type="InterPro" id="IPR050796">
    <property type="entry name" value="SCF_F-box_component"/>
</dbReference>
<dbReference type="PANTHER" id="PTHR31672">
    <property type="entry name" value="BNACNNG10540D PROTEIN"/>
    <property type="match status" value="1"/>
</dbReference>
<dbReference type="Proteomes" id="UP000195402">
    <property type="component" value="Unassembled WGS sequence"/>
</dbReference>
<dbReference type="InterPro" id="IPR013187">
    <property type="entry name" value="F-box-assoc_dom_typ3"/>
</dbReference>
<dbReference type="AlphaFoldDB" id="A0A200R9I1"/>
<protein>
    <submittedName>
        <fullName evidence="2">F-box domain</fullName>
    </submittedName>
</protein>
<dbReference type="Pfam" id="PF08268">
    <property type="entry name" value="FBA_3"/>
    <property type="match status" value="1"/>
</dbReference>
<evidence type="ECO:0000313" key="3">
    <source>
        <dbReference type="Proteomes" id="UP000195402"/>
    </source>
</evidence>
<gene>
    <name evidence="2" type="ORF">BVC80_7077g4</name>
</gene>
<dbReference type="InterPro" id="IPR017451">
    <property type="entry name" value="F-box-assoc_interact_dom"/>
</dbReference>
<organism evidence="2 3">
    <name type="scientific">Macleaya cordata</name>
    <name type="common">Five-seeded plume-poppy</name>
    <name type="synonym">Bocconia cordata</name>
    <dbReference type="NCBI Taxonomy" id="56857"/>
    <lineage>
        <taxon>Eukaryota</taxon>
        <taxon>Viridiplantae</taxon>
        <taxon>Streptophyta</taxon>
        <taxon>Embryophyta</taxon>
        <taxon>Tracheophyta</taxon>
        <taxon>Spermatophyta</taxon>
        <taxon>Magnoliopsida</taxon>
        <taxon>Ranunculales</taxon>
        <taxon>Papaveraceae</taxon>
        <taxon>Papaveroideae</taxon>
        <taxon>Macleaya</taxon>
    </lineage>
</organism>
<dbReference type="InterPro" id="IPR036047">
    <property type="entry name" value="F-box-like_dom_sf"/>
</dbReference>
<dbReference type="PROSITE" id="PS50181">
    <property type="entry name" value="FBOX"/>
    <property type="match status" value="1"/>
</dbReference>
<dbReference type="InterPro" id="IPR001810">
    <property type="entry name" value="F-box_dom"/>
</dbReference>
<dbReference type="FunCoup" id="A0A200R9I1">
    <property type="interactions" value="420"/>
</dbReference>
<comment type="caution">
    <text evidence="2">The sequence shown here is derived from an EMBL/GenBank/DDBJ whole genome shotgun (WGS) entry which is preliminary data.</text>
</comment>